<feature type="domain" description="ATPase AAA-type core" evidence="1">
    <location>
        <begin position="317"/>
        <end position="393"/>
    </location>
</feature>
<dbReference type="Proteomes" id="UP000254737">
    <property type="component" value="Unassembled WGS sequence"/>
</dbReference>
<dbReference type="Gene3D" id="3.40.50.300">
    <property type="entry name" value="P-loop containing nucleotide triphosphate hydrolases"/>
    <property type="match status" value="2"/>
</dbReference>
<evidence type="ECO:0000259" key="1">
    <source>
        <dbReference type="Pfam" id="PF13304"/>
    </source>
</evidence>
<dbReference type="PANTHER" id="PTHR40396">
    <property type="entry name" value="ATPASE-LIKE PROTEIN"/>
    <property type="match status" value="1"/>
</dbReference>
<protein>
    <submittedName>
        <fullName evidence="2">Predicted ATPase</fullName>
    </submittedName>
</protein>
<accession>A0A376GBQ7</accession>
<dbReference type="InterPro" id="IPR003959">
    <property type="entry name" value="ATPase_AAA_core"/>
</dbReference>
<evidence type="ECO:0000313" key="2">
    <source>
        <dbReference type="EMBL" id="STD55906.1"/>
    </source>
</evidence>
<dbReference type="PANTHER" id="PTHR40396:SF1">
    <property type="entry name" value="ATPASE AAA-TYPE CORE DOMAIN-CONTAINING PROTEIN"/>
    <property type="match status" value="1"/>
</dbReference>
<evidence type="ECO:0000313" key="3">
    <source>
        <dbReference type="Proteomes" id="UP000254737"/>
    </source>
</evidence>
<gene>
    <name evidence="2" type="ORF">NCTC13456_01886</name>
</gene>
<dbReference type="RefSeq" id="WP_115000147.1">
    <property type="nucleotide sequence ID" value="NZ_UFXS01000001.1"/>
</dbReference>
<reference evidence="2 3" key="1">
    <citation type="submission" date="2018-06" db="EMBL/GenBank/DDBJ databases">
        <authorList>
            <consortium name="Pathogen Informatics"/>
            <person name="Doyle S."/>
        </authorList>
    </citation>
    <scope>NUCLEOTIDE SEQUENCE [LARGE SCALE GENOMIC DNA]</scope>
    <source>
        <strain evidence="2 3">NCTC13456</strain>
    </source>
</reference>
<dbReference type="GO" id="GO:0016887">
    <property type="term" value="F:ATP hydrolysis activity"/>
    <property type="evidence" value="ECO:0007669"/>
    <property type="project" value="InterPro"/>
</dbReference>
<proteinExistence type="predicted"/>
<organism evidence="2 3">
    <name type="scientific">Empedobacter falsenii</name>
    <dbReference type="NCBI Taxonomy" id="343874"/>
    <lineage>
        <taxon>Bacteria</taxon>
        <taxon>Pseudomonadati</taxon>
        <taxon>Bacteroidota</taxon>
        <taxon>Flavobacteriia</taxon>
        <taxon>Flavobacteriales</taxon>
        <taxon>Weeksellaceae</taxon>
        <taxon>Empedobacter</taxon>
    </lineage>
</organism>
<feature type="domain" description="ATPase AAA-type core" evidence="1">
    <location>
        <begin position="47"/>
        <end position="144"/>
    </location>
</feature>
<dbReference type="AlphaFoldDB" id="A0A376GBQ7"/>
<dbReference type="SUPFAM" id="SSF52540">
    <property type="entry name" value="P-loop containing nucleoside triphosphate hydrolases"/>
    <property type="match status" value="1"/>
</dbReference>
<dbReference type="GO" id="GO:0005524">
    <property type="term" value="F:ATP binding"/>
    <property type="evidence" value="ECO:0007669"/>
    <property type="project" value="InterPro"/>
</dbReference>
<dbReference type="Pfam" id="PF13304">
    <property type="entry name" value="AAA_21"/>
    <property type="match status" value="2"/>
</dbReference>
<dbReference type="EMBL" id="UFXS01000001">
    <property type="protein sequence ID" value="STD55906.1"/>
    <property type="molecule type" value="Genomic_DNA"/>
</dbReference>
<name>A0A376GBQ7_9FLAO</name>
<sequence length="460" mass="53260">MLIKFSVENFSSFCSRQIFSLIPGKGTLKSEHKTKKINGVSVLKTSVLFGANASGKSNLIKAIDFGQKLVLKGTKSESVIDYQKFRLNKEFKNKDSRIEYTIQHKNKNYAYGFVFDSDSIKEEWLYEVTSKKDIKIFERNNSNAENFDLENILKNIKLEEEKLFLKFTAKGTPNNQLFLNEIRTRKVKENVSKIDDLLNVIDWFQNSLKVIFPDDKYNEGLKFELKQDEELLTTFEQFLKYFDTGITGVCLEKVDFESVDVPKPILSKIKEDLLSKKSENIRASILSNKNTTYFLSIKDSDLVIEKFMTKHTVKGDDNYEKFDTSDESDGTNRIMDFIPLLLDLLKGDNVFIIDEMERSLHPNLIYDLIDLFVTKAVNVNSQLILASHESSLLTQKLLRKDEVWFVVKDNEGASKLHSLEEYNVRFDKEIRKDYLLGRFKAIPRIGSRNKLTILNSKTLK</sequence>
<dbReference type="InterPro" id="IPR027417">
    <property type="entry name" value="P-loop_NTPase"/>
</dbReference>